<gene>
    <name evidence="8" type="ORF">N4261_09150</name>
</gene>
<evidence type="ECO:0000313" key="9">
    <source>
        <dbReference type="Proteomes" id="UP001064933"/>
    </source>
</evidence>
<keyword evidence="5" id="KW-1133">Transmembrane helix</keyword>
<organism evidence="8 9">
    <name type="scientific">Roseateles amylovorans</name>
    <dbReference type="NCBI Taxonomy" id="2978473"/>
    <lineage>
        <taxon>Bacteria</taxon>
        <taxon>Pseudomonadati</taxon>
        <taxon>Pseudomonadota</taxon>
        <taxon>Betaproteobacteria</taxon>
        <taxon>Burkholderiales</taxon>
        <taxon>Sphaerotilaceae</taxon>
        <taxon>Roseateles</taxon>
    </lineage>
</organism>
<comment type="subcellular location">
    <subcellularLocation>
        <location evidence="1">Cell envelope</location>
    </subcellularLocation>
</comment>
<evidence type="ECO:0000313" key="8">
    <source>
        <dbReference type="EMBL" id="UXH80023.1"/>
    </source>
</evidence>
<accession>A0ABY6B3R2</accession>
<dbReference type="PANTHER" id="PTHR30290">
    <property type="entry name" value="PERIPLASMIC BINDING COMPONENT OF ABC TRANSPORTER"/>
    <property type="match status" value="1"/>
</dbReference>
<sequence>MLSGQWIAGIGWRKALAWVGSACAAALLAACNNSPYPAGAAKDNTLYLSFDERSPRYLDPTASYTAPESVYTYQIFEPLYGYHYLKRPYELIPRSAAAVVKPYYLDEKGQRLPDDTPADKIAQSVYDVPIREGVTYAPSPAFAKDAKGDYLYHQLTTKQLGDKRSPWQFEHTGTRELVADDFVYAIKRHATPRIEAPVFGLFSEHVIGLKDYGELIRQENAKLLKGLPESTTDKPFLDFRRWPLAGAEAVNPHLLRIRIKGKYPQWSYWMATTFLSPVPWEVDRFYAQPGMLERGMSWNQWPVGTGPYMMTEYLQDRRHVMSRNPNYRVDLYPCEGSAHDREAGLLADCGKRMPFVDRIVSTLIKERVPRKEMFKQGYLDLPDMERADWGVEFLADASDSDEVTDFFKQRGFKFPRDTDPNSWYLGFNWLDPVVGKGDTPAQQLRNRKLRQALSIAIDWEEGYGKIFKNRGGVAAYGPVPPGVFGSREAEPQHFNPVTHKRVDGKVERRSIDEAKQLLAEAGYPDGRDVRTGKPLVLNYDFMRVVTPEVKAENDWMIKQFAKIGVQLDVRATDYNQFQEKIHQGKHQIFWWGWFADYPDAENFLFLLYGPNSKSLHEGENSANYQNDEYDRLFKQMQTLDDGPEKQKVMDRMIEVAQQDAPWAWGYWPYTAQAAQHWIYNAKPSIIIRDAARYYRLDAAERARKQSEWNHPVWWPLIVLVIGAGAILWATRRSFQARETATARATAVAEGTT</sequence>
<dbReference type="CDD" id="cd08505">
    <property type="entry name" value="PBP2_NikA_DppA_OppA_like_18"/>
    <property type="match status" value="1"/>
</dbReference>
<evidence type="ECO:0000256" key="2">
    <source>
        <dbReference type="ARBA" id="ARBA00005695"/>
    </source>
</evidence>
<name>A0ABY6B3R2_9BURK</name>
<evidence type="ECO:0000256" key="4">
    <source>
        <dbReference type="ARBA" id="ARBA00022729"/>
    </source>
</evidence>
<comment type="similarity">
    <text evidence="2">Belongs to the bacterial solute-binding protein 5 family.</text>
</comment>
<keyword evidence="5" id="KW-0812">Transmembrane</keyword>
<feature type="domain" description="Solute-binding protein family 5" evidence="7">
    <location>
        <begin position="176"/>
        <end position="612"/>
    </location>
</feature>
<reference evidence="8" key="1">
    <citation type="submission" date="2022-10" db="EMBL/GenBank/DDBJ databases">
        <title>Characterization and whole genome sequencing of a new Roseateles species, isolated from fresh water.</title>
        <authorList>
            <person name="Guliayeva D.Y."/>
            <person name="Akhremchuk A.E."/>
            <person name="Sikolenko M.A."/>
            <person name="Valentovich L.N."/>
            <person name="Sidarenka A.V."/>
        </authorList>
    </citation>
    <scope>NUCLEOTIDE SEQUENCE</scope>
    <source>
        <strain evidence="8">BIM B-1768</strain>
    </source>
</reference>
<dbReference type="Gene3D" id="3.40.190.10">
    <property type="entry name" value="Periplasmic binding protein-like II"/>
    <property type="match status" value="1"/>
</dbReference>
<proteinExistence type="inferred from homology"/>
<feature type="signal peptide" evidence="6">
    <location>
        <begin position="1"/>
        <end position="24"/>
    </location>
</feature>
<protein>
    <submittedName>
        <fullName evidence="8">ABC transporter substrate-binding protein</fullName>
    </submittedName>
</protein>
<evidence type="ECO:0000256" key="6">
    <source>
        <dbReference type="SAM" id="SignalP"/>
    </source>
</evidence>
<dbReference type="EMBL" id="CP104562">
    <property type="protein sequence ID" value="UXH80023.1"/>
    <property type="molecule type" value="Genomic_DNA"/>
</dbReference>
<dbReference type="PANTHER" id="PTHR30290:SF10">
    <property type="entry name" value="PERIPLASMIC OLIGOPEPTIDE-BINDING PROTEIN-RELATED"/>
    <property type="match status" value="1"/>
</dbReference>
<dbReference type="Pfam" id="PF00496">
    <property type="entry name" value="SBP_bac_5"/>
    <property type="match status" value="1"/>
</dbReference>
<keyword evidence="9" id="KW-1185">Reference proteome</keyword>
<dbReference type="RefSeq" id="WP_261759841.1">
    <property type="nucleotide sequence ID" value="NZ_CP104562.2"/>
</dbReference>
<dbReference type="InterPro" id="IPR039424">
    <property type="entry name" value="SBP_5"/>
</dbReference>
<dbReference type="Gene3D" id="3.10.105.10">
    <property type="entry name" value="Dipeptide-binding Protein, Domain 3"/>
    <property type="match status" value="1"/>
</dbReference>
<keyword evidence="5" id="KW-0472">Membrane</keyword>
<keyword evidence="3" id="KW-0813">Transport</keyword>
<evidence type="ECO:0000256" key="5">
    <source>
        <dbReference type="SAM" id="Phobius"/>
    </source>
</evidence>
<dbReference type="SUPFAM" id="SSF53850">
    <property type="entry name" value="Periplasmic binding protein-like II"/>
    <property type="match status" value="1"/>
</dbReference>
<dbReference type="InterPro" id="IPR000914">
    <property type="entry name" value="SBP_5_dom"/>
</dbReference>
<dbReference type="Proteomes" id="UP001064933">
    <property type="component" value="Chromosome"/>
</dbReference>
<feature type="chain" id="PRO_5046643669" evidence="6">
    <location>
        <begin position="25"/>
        <end position="752"/>
    </location>
</feature>
<feature type="transmembrane region" description="Helical" evidence="5">
    <location>
        <begin position="712"/>
        <end position="730"/>
    </location>
</feature>
<evidence type="ECO:0000259" key="7">
    <source>
        <dbReference type="Pfam" id="PF00496"/>
    </source>
</evidence>
<evidence type="ECO:0000256" key="3">
    <source>
        <dbReference type="ARBA" id="ARBA00022448"/>
    </source>
</evidence>
<keyword evidence="4 6" id="KW-0732">Signal</keyword>
<evidence type="ECO:0000256" key="1">
    <source>
        <dbReference type="ARBA" id="ARBA00004196"/>
    </source>
</evidence>